<protein>
    <submittedName>
        <fullName evidence="1">WGS project CAEQ00000000 data, annotated contig 143</fullName>
    </submittedName>
</protein>
<sequence length="161" mass="17075">MVELAGLVQGFFGIGHGFDHMPAVGQAGKQVMTQQRLIFHHQQFHKVLHCNSTSRQGDIIAALQLLGAQFYAIVVASQVRVAAAIVGLRRGSAQGLAPRRGLGAGVFEADTMDQVAGFLGFLAAKGRKGAIGRLHAGSGAEHGQGQHQLFDRSHGGYLIRI</sequence>
<name>F9W695_TRYCI</name>
<evidence type="ECO:0000313" key="1">
    <source>
        <dbReference type="EMBL" id="CCD12700.1"/>
    </source>
</evidence>
<feature type="non-terminal residue" evidence="1">
    <location>
        <position position="161"/>
    </location>
</feature>
<organism evidence="1 2">
    <name type="scientific">Trypanosoma congolense (strain IL3000)</name>
    <dbReference type="NCBI Taxonomy" id="1068625"/>
    <lineage>
        <taxon>Eukaryota</taxon>
        <taxon>Discoba</taxon>
        <taxon>Euglenozoa</taxon>
        <taxon>Kinetoplastea</taxon>
        <taxon>Metakinetoplastina</taxon>
        <taxon>Trypanosomatida</taxon>
        <taxon>Trypanosomatidae</taxon>
        <taxon>Trypanosoma</taxon>
        <taxon>Nannomonas</taxon>
    </lineage>
</organism>
<comment type="caution">
    <text evidence="1">The sequence shown here is derived from an EMBL/GenBank/DDBJ whole genome shotgun (WGS) entry which is preliminary data.</text>
</comment>
<gene>
    <name evidence="1" type="ORF">TCIL3000_0_03580</name>
</gene>
<keyword evidence="2" id="KW-1185">Reference proteome</keyword>
<reference evidence="1 2" key="2">
    <citation type="journal article" date="2012" name="Proc. Natl. Acad. Sci. U.S.A.">
        <title>Antigenic diversity is generated by distinct evolutionary mechanisms in African trypanosome species.</title>
        <authorList>
            <person name="Jackson A.P."/>
            <person name="Berry A."/>
            <person name="Aslett M."/>
            <person name="Allison H.C."/>
            <person name="Burton P."/>
            <person name="Vavrova-Anderson J."/>
            <person name="Brown R."/>
            <person name="Browne H."/>
            <person name="Corton N."/>
            <person name="Hauser H."/>
            <person name="Gamble J."/>
            <person name="Gilderthorp R."/>
            <person name="Marcello L."/>
            <person name="McQuillan J."/>
            <person name="Otto T.D."/>
            <person name="Quail M.A."/>
            <person name="Sanders M.J."/>
            <person name="van Tonder A."/>
            <person name="Ginger M.L."/>
            <person name="Field M.C."/>
            <person name="Barry J.D."/>
            <person name="Hertz-Fowler C."/>
            <person name="Berriman M."/>
        </authorList>
    </citation>
    <scope>NUCLEOTIDE SEQUENCE [LARGE SCALE GENOMIC DNA]</scope>
    <source>
        <strain evidence="1 2">IL3000</strain>
    </source>
</reference>
<evidence type="ECO:0000313" key="2">
    <source>
        <dbReference type="Proteomes" id="UP000000702"/>
    </source>
</evidence>
<dbReference type="AlphaFoldDB" id="F9W695"/>
<accession>F9W695</accession>
<proteinExistence type="predicted"/>
<dbReference type="EMBL" id="CAEQ01000839">
    <property type="protein sequence ID" value="CCD12700.1"/>
    <property type="molecule type" value="Genomic_DNA"/>
</dbReference>
<reference evidence="2" key="1">
    <citation type="submission" date="2011-07" db="EMBL/GenBank/DDBJ databases">
        <title>Divergent evolution of antigenic variation in African trypanosomes.</title>
        <authorList>
            <person name="Jackson A.P."/>
            <person name="Berry A."/>
            <person name="Allison H.C."/>
            <person name="Burton P."/>
            <person name="Anderson J."/>
            <person name="Aslett M."/>
            <person name="Brown R."/>
            <person name="Corton N."/>
            <person name="Harris D."/>
            <person name="Hauser H."/>
            <person name="Gamble J."/>
            <person name="Gilderthorp R."/>
            <person name="McQuillan J."/>
            <person name="Quail M.A."/>
            <person name="Sanders M."/>
            <person name="Van Tonder A."/>
            <person name="Ginger M.L."/>
            <person name="Donelson J.E."/>
            <person name="Field M.C."/>
            <person name="Barry J.D."/>
            <person name="Berriman M."/>
            <person name="Hertz-Fowler C."/>
        </authorList>
    </citation>
    <scope>NUCLEOTIDE SEQUENCE [LARGE SCALE GENOMIC DNA]</scope>
    <source>
        <strain evidence="2">IL3000</strain>
    </source>
</reference>
<dbReference type="Proteomes" id="UP000000702">
    <property type="component" value="Unassembled WGS sequence"/>
</dbReference>